<reference evidence="3 4" key="1">
    <citation type="submission" date="2015-09" db="EMBL/GenBank/DDBJ databases">
        <title>Complete genome sequence of a benzo[a]pyrene-degrading bacterium Altererythrobacter epoxidivorans CGMCC 1.7731T.</title>
        <authorList>
            <person name="Li Z."/>
            <person name="Cheng H."/>
            <person name="Huo Y."/>
            <person name="Xu X."/>
        </authorList>
    </citation>
    <scope>NUCLEOTIDE SEQUENCE [LARGE SCALE GENOMIC DNA]</scope>
    <source>
        <strain evidence="3 4">CGMCC 1.7731</strain>
    </source>
</reference>
<evidence type="ECO:0000313" key="3">
    <source>
        <dbReference type="EMBL" id="ALE16502.1"/>
    </source>
</evidence>
<feature type="domain" description="TadE-like" evidence="2">
    <location>
        <begin position="15"/>
        <end position="54"/>
    </location>
</feature>
<proteinExistence type="predicted"/>
<accession>A0A0M3TA62</accession>
<dbReference type="Pfam" id="PF07811">
    <property type="entry name" value="TadE"/>
    <property type="match status" value="1"/>
</dbReference>
<dbReference type="Proteomes" id="UP000057938">
    <property type="component" value="Chromosome"/>
</dbReference>
<evidence type="ECO:0000313" key="4">
    <source>
        <dbReference type="Proteomes" id="UP000057938"/>
    </source>
</evidence>
<keyword evidence="4" id="KW-1185">Reference proteome</keyword>
<evidence type="ECO:0000256" key="1">
    <source>
        <dbReference type="SAM" id="Phobius"/>
    </source>
</evidence>
<feature type="transmembrane region" description="Helical" evidence="1">
    <location>
        <begin position="15"/>
        <end position="36"/>
    </location>
</feature>
<sequence>MNLALIRKLARDQHGALAVETAFVLPILCVMALGGFETSMIISRQYEMQSAAGESEIIALAAATGATTDASKIKAILKESVNLNNSQIKVEQFFRCDANESTVESADSCEEGAVVTEYIKLTLEDSYDPLWTDFGVGEKIDMKVERTVLLP</sequence>
<keyword evidence="1" id="KW-0472">Membrane</keyword>
<dbReference type="InterPro" id="IPR012495">
    <property type="entry name" value="TadE-like_dom"/>
</dbReference>
<evidence type="ECO:0000259" key="2">
    <source>
        <dbReference type="Pfam" id="PF07811"/>
    </source>
</evidence>
<dbReference type="STRING" id="361183.AMC99_01207"/>
<keyword evidence="1" id="KW-0812">Transmembrane</keyword>
<gene>
    <name evidence="3" type="ORF">AMC99_01207</name>
</gene>
<dbReference type="AlphaFoldDB" id="A0A0M3TA62"/>
<organism evidence="3 4">
    <name type="scientific">Altererythrobacter epoxidivorans</name>
    <dbReference type="NCBI Taxonomy" id="361183"/>
    <lineage>
        <taxon>Bacteria</taxon>
        <taxon>Pseudomonadati</taxon>
        <taxon>Pseudomonadota</taxon>
        <taxon>Alphaproteobacteria</taxon>
        <taxon>Sphingomonadales</taxon>
        <taxon>Erythrobacteraceae</taxon>
        <taxon>Altererythrobacter</taxon>
    </lineage>
</organism>
<dbReference type="EMBL" id="CP012669">
    <property type="protein sequence ID" value="ALE16502.1"/>
    <property type="molecule type" value="Genomic_DNA"/>
</dbReference>
<name>A0A0M3TA62_9SPHN</name>
<protein>
    <recommendedName>
        <fullName evidence="2">TadE-like domain-containing protein</fullName>
    </recommendedName>
</protein>
<keyword evidence="1" id="KW-1133">Transmembrane helix</keyword>
<dbReference type="KEGG" id="aep:AMC99_01207"/>
<dbReference type="PATRIC" id="fig|361183.4.peg.1179"/>